<evidence type="ECO:0000256" key="2">
    <source>
        <dbReference type="ARBA" id="ARBA00004173"/>
    </source>
</evidence>
<dbReference type="CDD" id="cd01998">
    <property type="entry name" value="MnmA_TRMU-like"/>
    <property type="match status" value="1"/>
</dbReference>
<evidence type="ECO:0000256" key="9">
    <source>
        <dbReference type="ARBA" id="ARBA00022840"/>
    </source>
</evidence>
<feature type="domain" description="tRNA-specific 2-thiouridylase MnmA-like C-terminal" evidence="13">
    <location>
        <begin position="288"/>
        <end position="370"/>
    </location>
</feature>
<evidence type="ECO:0000256" key="11">
    <source>
        <dbReference type="ARBA" id="ARBA00023157"/>
    </source>
</evidence>
<keyword evidence="10" id="KW-0694">RNA-binding</keyword>
<dbReference type="FunFam" id="3.40.50.620:FF:000104">
    <property type="entry name" value="Mitochondrial tRNA-specific 2-thiouridylase 1"/>
    <property type="match status" value="1"/>
</dbReference>
<evidence type="ECO:0000259" key="13">
    <source>
        <dbReference type="Pfam" id="PF20258"/>
    </source>
</evidence>
<dbReference type="GO" id="GO:0005739">
    <property type="term" value="C:mitochondrion"/>
    <property type="evidence" value="ECO:0007669"/>
    <property type="project" value="UniProtKB-SubCell"/>
</dbReference>
<keyword evidence="9" id="KW-0067">ATP-binding</keyword>
<dbReference type="FunFam" id="2.30.30.280:FF:000001">
    <property type="entry name" value="tRNA-specific 2-thiouridylase MnmA"/>
    <property type="match status" value="1"/>
</dbReference>
<dbReference type="GO" id="GO:0061708">
    <property type="term" value="F:tRNA-5-taurinomethyluridine 2-sulfurtransferase"/>
    <property type="evidence" value="ECO:0007669"/>
    <property type="project" value="UniProtKB-EC"/>
</dbReference>
<proteinExistence type="inferred from homology"/>
<evidence type="ECO:0000256" key="6">
    <source>
        <dbReference type="ARBA" id="ARBA00022679"/>
    </source>
</evidence>
<dbReference type="PANTHER" id="PTHR11933:SF5">
    <property type="entry name" value="MITOCHONDRIAL TRNA-SPECIFIC 2-THIOURIDYLASE 1"/>
    <property type="match status" value="1"/>
</dbReference>
<evidence type="ECO:0000256" key="3">
    <source>
        <dbReference type="ARBA" id="ARBA00006191"/>
    </source>
</evidence>
<evidence type="ECO:0000313" key="16">
    <source>
        <dbReference type="Proteomes" id="UP000675881"/>
    </source>
</evidence>
<dbReference type="Gene3D" id="3.40.50.620">
    <property type="entry name" value="HUPs"/>
    <property type="match status" value="1"/>
</dbReference>
<dbReference type="EC" id="2.8.1.14" evidence="4"/>
<dbReference type="NCBIfam" id="NF001138">
    <property type="entry name" value="PRK00143.1"/>
    <property type="match status" value="1"/>
</dbReference>
<dbReference type="SUPFAM" id="SSF52402">
    <property type="entry name" value="Adenine nucleotide alpha hydrolases-like"/>
    <property type="match status" value="1"/>
</dbReference>
<dbReference type="Pfam" id="PF20258">
    <property type="entry name" value="tRNA_Me_trans_C"/>
    <property type="match status" value="1"/>
</dbReference>
<evidence type="ECO:0000256" key="5">
    <source>
        <dbReference type="ARBA" id="ARBA00022555"/>
    </source>
</evidence>
<evidence type="ECO:0000256" key="12">
    <source>
        <dbReference type="ARBA" id="ARBA00049564"/>
    </source>
</evidence>
<comment type="function">
    <text evidence="1">Catalyzes the 2-thiolation of uridine at the wobble position (U34) of mitochondrial tRNA(Lys), tRNA(Glu) and tRNA(Gln). Required for the formation of 5-taurinomethyl-2-thiouridine (tm5s2U) of mitochondrial tRNA(Lys), tRNA(Glu), and tRNA(Gln) at the wobble position. ATP is required to activate the C2 atom of the wobble base.</text>
</comment>
<comment type="catalytic activity">
    <reaction evidence="12">
        <text>5-taurinomethyluridine(34) in tRNA + S-sulfanyl-L-cysteinyl-[protein] + AH2 + ATP = 5-taurinomethyl-2-thiouridine(34) in tRNA + L-cysteinyl-[protein] + A + AMP + diphosphate + H(+)</text>
        <dbReference type="Rhea" id="RHEA:47040"/>
        <dbReference type="Rhea" id="RHEA-COMP:10131"/>
        <dbReference type="Rhea" id="RHEA-COMP:11726"/>
        <dbReference type="Rhea" id="RHEA-COMP:11732"/>
        <dbReference type="Rhea" id="RHEA-COMP:11733"/>
        <dbReference type="ChEBI" id="CHEBI:13193"/>
        <dbReference type="ChEBI" id="CHEBI:15378"/>
        <dbReference type="ChEBI" id="CHEBI:17499"/>
        <dbReference type="ChEBI" id="CHEBI:29950"/>
        <dbReference type="ChEBI" id="CHEBI:30616"/>
        <dbReference type="ChEBI" id="CHEBI:33019"/>
        <dbReference type="ChEBI" id="CHEBI:61963"/>
        <dbReference type="ChEBI" id="CHEBI:87171"/>
        <dbReference type="ChEBI" id="CHEBI:87172"/>
        <dbReference type="ChEBI" id="CHEBI:456215"/>
        <dbReference type="EC" id="2.8.1.14"/>
    </reaction>
</comment>
<dbReference type="GO" id="GO:0000049">
    <property type="term" value="F:tRNA binding"/>
    <property type="evidence" value="ECO:0007669"/>
    <property type="project" value="UniProtKB-KW"/>
</dbReference>
<dbReference type="Gene3D" id="2.30.30.280">
    <property type="entry name" value="Adenine nucleotide alpha hydrolases-like domains"/>
    <property type="match status" value="1"/>
</dbReference>
<dbReference type="OrthoDB" id="3685at2759"/>
<organism evidence="15 16">
    <name type="scientific">Lepeophtheirus salmonis</name>
    <name type="common">Salmon louse</name>
    <name type="synonym">Caligus salmonis</name>
    <dbReference type="NCBI Taxonomy" id="72036"/>
    <lineage>
        <taxon>Eukaryota</taxon>
        <taxon>Metazoa</taxon>
        <taxon>Ecdysozoa</taxon>
        <taxon>Arthropoda</taxon>
        <taxon>Crustacea</taxon>
        <taxon>Multicrustacea</taxon>
        <taxon>Hexanauplia</taxon>
        <taxon>Copepoda</taxon>
        <taxon>Siphonostomatoida</taxon>
        <taxon>Caligidae</taxon>
        <taxon>Lepeophtheirus</taxon>
    </lineage>
</organism>
<keyword evidence="7" id="KW-0819">tRNA processing</keyword>
<keyword evidence="6 15" id="KW-0808">Transferase</keyword>
<protein>
    <recommendedName>
        <fullName evidence="4">tRNA-5-taurinomethyluridine 2-sulfurtransferase</fullName>
        <ecNumber evidence="4">2.8.1.14</ecNumber>
    </recommendedName>
</protein>
<dbReference type="Gene3D" id="2.40.30.10">
    <property type="entry name" value="Translation factors"/>
    <property type="match status" value="1"/>
</dbReference>
<dbReference type="GO" id="GO:0002143">
    <property type="term" value="P:tRNA wobble position uridine thiolation"/>
    <property type="evidence" value="ECO:0007669"/>
    <property type="project" value="TreeGrafter"/>
</dbReference>
<evidence type="ECO:0000313" key="15">
    <source>
        <dbReference type="EMBL" id="CAF2961976.1"/>
    </source>
</evidence>
<name>A0A7R8CXS2_LEPSM</name>
<dbReference type="InterPro" id="IPR004506">
    <property type="entry name" value="MnmA-like"/>
</dbReference>
<comment type="similarity">
    <text evidence="3">Belongs to the MnmA/TRMU family.</text>
</comment>
<dbReference type="Pfam" id="PF03054">
    <property type="entry name" value="tRNA_Me_trans"/>
    <property type="match status" value="1"/>
</dbReference>
<evidence type="ECO:0000256" key="10">
    <source>
        <dbReference type="ARBA" id="ARBA00022884"/>
    </source>
</evidence>
<evidence type="ECO:0000256" key="8">
    <source>
        <dbReference type="ARBA" id="ARBA00022741"/>
    </source>
</evidence>
<evidence type="ECO:0000259" key="14">
    <source>
        <dbReference type="Pfam" id="PF20259"/>
    </source>
</evidence>
<evidence type="ECO:0000256" key="1">
    <source>
        <dbReference type="ARBA" id="ARBA00003986"/>
    </source>
</evidence>
<keyword evidence="11" id="KW-1015">Disulfide bond</keyword>
<accession>A0A7R8CXS2</accession>
<evidence type="ECO:0000256" key="7">
    <source>
        <dbReference type="ARBA" id="ARBA00022694"/>
    </source>
</evidence>
<dbReference type="NCBIfam" id="TIGR00420">
    <property type="entry name" value="trmU"/>
    <property type="match status" value="1"/>
</dbReference>
<dbReference type="InterPro" id="IPR014729">
    <property type="entry name" value="Rossmann-like_a/b/a_fold"/>
</dbReference>
<dbReference type="HAMAP" id="MF_00144">
    <property type="entry name" value="tRNA_thiouridyl_MnmA"/>
    <property type="match status" value="1"/>
</dbReference>
<reference evidence="15" key="1">
    <citation type="submission" date="2021-02" db="EMBL/GenBank/DDBJ databases">
        <authorList>
            <person name="Bekaert M."/>
        </authorList>
    </citation>
    <scope>NUCLEOTIDE SEQUENCE</scope>
    <source>
        <strain evidence="15">IoA-00</strain>
    </source>
</reference>
<dbReference type="Pfam" id="PF20259">
    <property type="entry name" value="tRNA_Me_trans_M"/>
    <property type="match status" value="1"/>
</dbReference>
<feature type="domain" description="tRNA-specific 2-thiouridylase MnmA-like central" evidence="14">
    <location>
        <begin position="216"/>
        <end position="276"/>
    </location>
</feature>
<dbReference type="InterPro" id="IPR046884">
    <property type="entry name" value="MnmA-like_central"/>
</dbReference>
<keyword evidence="8" id="KW-0547">Nucleotide-binding</keyword>
<dbReference type="Proteomes" id="UP000675881">
    <property type="component" value="Chromosome 5"/>
</dbReference>
<dbReference type="PANTHER" id="PTHR11933">
    <property type="entry name" value="TRNA 5-METHYLAMINOMETHYL-2-THIOURIDYLATE -METHYLTRANSFERASE"/>
    <property type="match status" value="1"/>
</dbReference>
<dbReference type="InterPro" id="IPR046885">
    <property type="entry name" value="MnmA-like_C"/>
</dbReference>
<keyword evidence="16" id="KW-1185">Reference proteome</keyword>
<dbReference type="AlphaFoldDB" id="A0A7R8CXS2"/>
<dbReference type="GO" id="GO:0005524">
    <property type="term" value="F:ATP binding"/>
    <property type="evidence" value="ECO:0007669"/>
    <property type="project" value="UniProtKB-KW"/>
</dbReference>
<dbReference type="InterPro" id="IPR023382">
    <property type="entry name" value="MnmA-like_central_sf"/>
</dbReference>
<evidence type="ECO:0000256" key="4">
    <source>
        <dbReference type="ARBA" id="ARBA00011953"/>
    </source>
</evidence>
<comment type="subcellular location">
    <subcellularLocation>
        <location evidence="2">Mitochondrion</location>
    </subcellularLocation>
</comment>
<sequence length="397" mass="44761">MIRRVAVGISGGVDSAVSALLLKKRGFEVIGVYMKNWEPSDEDNSICDGTRDAQTAQSVCERLNIPFKSVNFVKEYWNDVFLNMLEDYQSGLTPNPDILCNSKVKFDKFQKYCLDNLGVDAVATGHYARNSYGENLELAHRGKRAKLLKPIDRHKDQTIFLSQMSQHSLKKAMFPVGSITKEVVKKIASASGFEDLAKKKESMGICFIGKRKDGFQNFIRQYVSDRPGEIIDIESKKVIGTHNGIHQWTLGQRVRIGGLKDKVYICGKNVFKNELISCYGSDHPSLFSDSFTTKEAHWIDRPPRNLCSDHLTLEYRFQNTHPLTPASVRVSHKEKKCKLSVISALRQRAITPGQFAAFYLGDECLGSAVIDKVGPSLYDMKCHKGSCIKQFELNKNY</sequence>
<keyword evidence="5" id="KW-0820">tRNA-binding</keyword>
<dbReference type="EMBL" id="HG994584">
    <property type="protein sequence ID" value="CAF2961976.1"/>
    <property type="molecule type" value="Genomic_DNA"/>
</dbReference>
<gene>
    <name evidence="15" type="ORF">LSAA_10488</name>
</gene>